<dbReference type="EMBL" id="FPIY01000008">
    <property type="protein sequence ID" value="SFW67786.1"/>
    <property type="molecule type" value="Genomic_DNA"/>
</dbReference>
<keyword evidence="1" id="KW-1133">Transmembrane helix</keyword>
<evidence type="ECO:0000256" key="1">
    <source>
        <dbReference type="SAM" id="Phobius"/>
    </source>
</evidence>
<dbReference type="InterPro" id="IPR010994">
    <property type="entry name" value="RuvA_2-like"/>
</dbReference>
<feature type="transmembrane region" description="Helical" evidence="1">
    <location>
        <begin position="16"/>
        <end position="35"/>
    </location>
</feature>
<accession>A0A1K1R6A1</accession>
<feature type="domain" description="Helix-hairpin-helix DNA-binding motif class 1" evidence="2">
    <location>
        <begin position="270"/>
        <end position="289"/>
    </location>
</feature>
<dbReference type="PANTHER" id="PTHR21180">
    <property type="entry name" value="ENDONUCLEASE/EXONUCLEASE/PHOSPHATASE FAMILY DOMAIN-CONTAINING PROTEIN 1"/>
    <property type="match status" value="1"/>
</dbReference>
<protein>
    <submittedName>
        <fullName evidence="3">Competence protein ComEA helix-hairpin-helix repeat region</fullName>
    </submittedName>
</protein>
<sequence>MKKFKSHFQFSKEQQSGIFFLLLFIVILQVVYFLVRNGVFTSSTNGLTHNAELQSKIDSLKNQSIEKNTFKIYPFNPNYISDYKGYTLGMSVEEIDRLHSYRALNKYVNSTADFKEVTKVSDSLLGVLSPYFKFPDWTSKIKKNATSVGFVKKPIVSTAYDVADINTVTAEELQKINGIGEKLSARIIKFRDRLGGFLVNDQLLDVYGLSPEVVVRLLKRYKVISKPNVVLIDINNATAYEISKLIYIKYDLAKHIVAYREENGAFTSFADLINIEGFPANKIDRIKLYLSIDKK</sequence>
<dbReference type="InterPro" id="IPR051675">
    <property type="entry name" value="Endo/Exo/Phosphatase_dom_1"/>
</dbReference>
<gene>
    <name evidence="3" type="ORF">SAMN05660313_03328</name>
</gene>
<keyword evidence="1" id="KW-0812">Transmembrane</keyword>
<dbReference type="Gene3D" id="1.10.150.280">
    <property type="entry name" value="AF1531-like domain"/>
    <property type="match status" value="2"/>
</dbReference>
<dbReference type="RefSeq" id="WP_072304943.1">
    <property type="nucleotide sequence ID" value="NZ_FPIY01000008.1"/>
</dbReference>
<reference evidence="4" key="1">
    <citation type="submission" date="2016-11" db="EMBL/GenBank/DDBJ databases">
        <authorList>
            <person name="Varghese N."/>
            <person name="Submissions S."/>
        </authorList>
    </citation>
    <scope>NUCLEOTIDE SEQUENCE [LARGE SCALE GENOMIC DNA]</scope>
    <source>
        <strain evidence="4">DSM 24786</strain>
    </source>
</reference>
<organism evidence="3 4">
    <name type="scientific">Cellulophaga fucicola</name>
    <dbReference type="NCBI Taxonomy" id="76595"/>
    <lineage>
        <taxon>Bacteria</taxon>
        <taxon>Pseudomonadati</taxon>
        <taxon>Bacteroidota</taxon>
        <taxon>Flavobacteriia</taxon>
        <taxon>Flavobacteriales</taxon>
        <taxon>Flavobacteriaceae</taxon>
        <taxon>Cellulophaga</taxon>
    </lineage>
</organism>
<keyword evidence="4" id="KW-1185">Reference proteome</keyword>
<name>A0A1K1R6A1_9FLAO</name>
<feature type="domain" description="Helix-hairpin-helix DNA-binding motif class 1" evidence="2">
    <location>
        <begin position="171"/>
        <end position="190"/>
    </location>
</feature>
<keyword evidence="1" id="KW-0472">Membrane</keyword>
<evidence type="ECO:0000259" key="2">
    <source>
        <dbReference type="SMART" id="SM00278"/>
    </source>
</evidence>
<dbReference type="InterPro" id="IPR003583">
    <property type="entry name" value="Hlx-hairpin-Hlx_DNA-bd_motif"/>
</dbReference>
<evidence type="ECO:0000313" key="4">
    <source>
        <dbReference type="Proteomes" id="UP000183257"/>
    </source>
</evidence>
<dbReference type="AlphaFoldDB" id="A0A1K1R6A1"/>
<dbReference type="SMART" id="SM00278">
    <property type="entry name" value="HhH1"/>
    <property type="match status" value="3"/>
</dbReference>
<dbReference type="GO" id="GO:0006281">
    <property type="term" value="P:DNA repair"/>
    <property type="evidence" value="ECO:0007669"/>
    <property type="project" value="InterPro"/>
</dbReference>
<feature type="domain" description="Helix-hairpin-helix DNA-binding motif class 1" evidence="2">
    <location>
        <begin position="201"/>
        <end position="220"/>
    </location>
</feature>
<dbReference type="PANTHER" id="PTHR21180:SF32">
    <property type="entry name" value="ENDONUCLEASE_EXONUCLEASE_PHOSPHATASE FAMILY DOMAIN-CONTAINING PROTEIN 1"/>
    <property type="match status" value="1"/>
</dbReference>
<dbReference type="Proteomes" id="UP000183257">
    <property type="component" value="Unassembled WGS sequence"/>
</dbReference>
<proteinExistence type="predicted"/>
<dbReference type="GO" id="GO:0003677">
    <property type="term" value="F:DNA binding"/>
    <property type="evidence" value="ECO:0007669"/>
    <property type="project" value="InterPro"/>
</dbReference>
<evidence type="ECO:0000313" key="3">
    <source>
        <dbReference type="EMBL" id="SFW67786.1"/>
    </source>
</evidence>
<dbReference type="OrthoDB" id="981124at2"/>
<dbReference type="STRING" id="76595.SAMN05660313_03328"/>
<dbReference type="SUPFAM" id="SSF47781">
    <property type="entry name" value="RuvA domain 2-like"/>
    <property type="match status" value="2"/>
</dbReference>
<dbReference type="Pfam" id="PF12836">
    <property type="entry name" value="HHH_3"/>
    <property type="match status" value="2"/>
</dbReference>